<evidence type="ECO:0000313" key="2">
    <source>
        <dbReference type="EMBL" id="KAG5398019.1"/>
    </source>
</evidence>
<dbReference type="EMBL" id="JADBGQ010000005">
    <property type="protein sequence ID" value="KAG5398019.1"/>
    <property type="molecule type" value="Genomic_DNA"/>
</dbReference>
<protein>
    <submittedName>
        <fullName evidence="2">Uncharacterized protein</fullName>
    </submittedName>
</protein>
<reference evidence="2 3" key="1">
    <citation type="submission" date="2021-03" db="EMBL/GenBank/DDBJ databases">
        <authorList>
            <person name="King G.J."/>
            <person name="Bancroft I."/>
            <person name="Baten A."/>
            <person name="Bloomfield J."/>
            <person name="Borpatragohain P."/>
            <person name="He Z."/>
            <person name="Irish N."/>
            <person name="Irwin J."/>
            <person name="Liu K."/>
            <person name="Mauleon R.P."/>
            <person name="Moore J."/>
            <person name="Morris R."/>
            <person name="Ostergaard L."/>
            <person name="Wang B."/>
            <person name="Wells R."/>
        </authorList>
    </citation>
    <scope>NUCLEOTIDE SEQUENCE [LARGE SCALE GENOMIC DNA]</scope>
    <source>
        <strain evidence="2">R-o-18</strain>
        <tissue evidence="2">Leaf</tissue>
    </source>
</reference>
<sequence>MSLFLYVVVAALTKDGGEGSGCLSSKVTILDDNHMPRLIGKDMKNRISSLKYKLEHKLGGWVTSKMTMI</sequence>
<evidence type="ECO:0000256" key="1">
    <source>
        <dbReference type="SAM" id="SignalP"/>
    </source>
</evidence>
<name>A0ABQ7MH00_BRACM</name>
<feature type="chain" id="PRO_5046732169" evidence="1">
    <location>
        <begin position="20"/>
        <end position="69"/>
    </location>
</feature>
<organism evidence="2 3">
    <name type="scientific">Brassica rapa subsp. trilocularis</name>
    <dbReference type="NCBI Taxonomy" id="1813537"/>
    <lineage>
        <taxon>Eukaryota</taxon>
        <taxon>Viridiplantae</taxon>
        <taxon>Streptophyta</taxon>
        <taxon>Embryophyta</taxon>
        <taxon>Tracheophyta</taxon>
        <taxon>Spermatophyta</taxon>
        <taxon>Magnoliopsida</taxon>
        <taxon>eudicotyledons</taxon>
        <taxon>Gunneridae</taxon>
        <taxon>Pentapetalae</taxon>
        <taxon>rosids</taxon>
        <taxon>malvids</taxon>
        <taxon>Brassicales</taxon>
        <taxon>Brassicaceae</taxon>
        <taxon>Brassiceae</taxon>
        <taxon>Brassica</taxon>
    </lineage>
</organism>
<feature type="signal peptide" evidence="1">
    <location>
        <begin position="1"/>
        <end position="19"/>
    </location>
</feature>
<comment type="caution">
    <text evidence="2">The sequence shown here is derived from an EMBL/GenBank/DDBJ whole genome shotgun (WGS) entry which is preliminary data.</text>
</comment>
<evidence type="ECO:0000313" key="3">
    <source>
        <dbReference type="Proteomes" id="UP000823674"/>
    </source>
</evidence>
<gene>
    <name evidence="2" type="primary">A05g507370.1_BraROA</name>
    <name evidence="2" type="ORF">IGI04_019833</name>
</gene>
<dbReference type="Proteomes" id="UP000823674">
    <property type="component" value="Chromosome A05"/>
</dbReference>
<keyword evidence="3" id="KW-1185">Reference proteome</keyword>
<proteinExistence type="predicted"/>
<keyword evidence="1" id="KW-0732">Signal</keyword>
<accession>A0ABQ7MH00</accession>